<dbReference type="EMBL" id="MFGM01000078">
    <property type="protein sequence ID" value="OGF34231.1"/>
    <property type="molecule type" value="Genomic_DNA"/>
</dbReference>
<organism evidence="1 2">
    <name type="scientific">Candidatus Falkowbacteria bacterium RIFOXYC2_FULL_48_21</name>
    <dbReference type="NCBI Taxonomy" id="1798005"/>
    <lineage>
        <taxon>Bacteria</taxon>
        <taxon>Candidatus Falkowiibacteriota</taxon>
    </lineage>
</organism>
<protein>
    <recommendedName>
        <fullName evidence="3">Lipoprotein</fullName>
    </recommendedName>
</protein>
<proteinExistence type="predicted"/>
<dbReference type="PROSITE" id="PS51257">
    <property type="entry name" value="PROKAR_LIPOPROTEIN"/>
    <property type="match status" value="1"/>
</dbReference>
<evidence type="ECO:0008006" key="3">
    <source>
        <dbReference type="Google" id="ProtNLM"/>
    </source>
</evidence>
<dbReference type="Proteomes" id="UP000178656">
    <property type="component" value="Unassembled WGS sequence"/>
</dbReference>
<reference evidence="1 2" key="1">
    <citation type="journal article" date="2016" name="Nat. Commun.">
        <title>Thousands of microbial genomes shed light on interconnected biogeochemical processes in an aquifer system.</title>
        <authorList>
            <person name="Anantharaman K."/>
            <person name="Brown C.T."/>
            <person name="Hug L.A."/>
            <person name="Sharon I."/>
            <person name="Castelle C.J."/>
            <person name="Probst A.J."/>
            <person name="Thomas B.C."/>
            <person name="Singh A."/>
            <person name="Wilkins M.J."/>
            <person name="Karaoz U."/>
            <person name="Brodie E.L."/>
            <person name="Williams K.H."/>
            <person name="Hubbard S.S."/>
            <person name="Banfield J.F."/>
        </authorList>
    </citation>
    <scope>NUCLEOTIDE SEQUENCE [LARGE SCALE GENOMIC DNA]</scope>
</reference>
<evidence type="ECO:0000313" key="1">
    <source>
        <dbReference type="EMBL" id="OGF34231.1"/>
    </source>
</evidence>
<comment type="caution">
    <text evidence="1">The sequence shown here is derived from an EMBL/GenBank/DDBJ whole genome shotgun (WGS) entry which is preliminary data.</text>
</comment>
<sequence>MNKIIFCVMVLFLCGCQITSTPSVVYDCAEADKPAISDFVIKCSGGQTPFFETNNDYNHRLNNCTEKAKQIFCRPIAPKSDEPTSAQ</sequence>
<evidence type="ECO:0000313" key="2">
    <source>
        <dbReference type="Proteomes" id="UP000178656"/>
    </source>
</evidence>
<name>A0A1F5T6Y3_9BACT</name>
<dbReference type="AlphaFoldDB" id="A0A1F5T6Y3"/>
<accession>A0A1F5T6Y3</accession>
<gene>
    <name evidence="1" type="ORF">A2482_04735</name>
</gene>